<keyword evidence="5 7" id="KW-0573">Peptidoglycan synthesis</keyword>
<dbReference type="EMBL" id="WESC01000007">
    <property type="protein sequence ID" value="KAB7740132.1"/>
    <property type="molecule type" value="Genomic_DNA"/>
</dbReference>
<organism evidence="9 10">
    <name type="scientific">Parvibaculum sedimenti</name>
    <dbReference type="NCBI Taxonomy" id="2608632"/>
    <lineage>
        <taxon>Bacteria</taxon>
        <taxon>Pseudomonadati</taxon>
        <taxon>Pseudomonadota</taxon>
        <taxon>Alphaproteobacteria</taxon>
        <taxon>Hyphomicrobiales</taxon>
        <taxon>Parvibaculaceae</taxon>
        <taxon>Parvibaculum</taxon>
    </lineage>
</organism>
<evidence type="ECO:0000313" key="10">
    <source>
        <dbReference type="Proteomes" id="UP000468901"/>
    </source>
</evidence>
<dbReference type="GO" id="GO:0016740">
    <property type="term" value="F:transferase activity"/>
    <property type="evidence" value="ECO:0007669"/>
    <property type="project" value="UniProtKB-KW"/>
</dbReference>
<comment type="caution">
    <text evidence="9">The sequence shown here is derived from an EMBL/GenBank/DDBJ whole genome shotgun (WGS) entry which is preliminary data.</text>
</comment>
<evidence type="ECO:0000259" key="8">
    <source>
        <dbReference type="PROSITE" id="PS52029"/>
    </source>
</evidence>
<dbReference type="PANTHER" id="PTHR41533:SF2">
    <property type="entry name" value="BLR7131 PROTEIN"/>
    <property type="match status" value="1"/>
</dbReference>
<dbReference type="Gene3D" id="2.40.440.10">
    <property type="entry name" value="L,D-transpeptidase catalytic domain-like"/>
    <property type="match status" value="1"/>
</dbReference>
<evidence type="ECO:0000256" key="4">
    <source>
        <dbReference type="ARBA" id="ARBA00022960"/>
    </source>
</evidence>
<dbReference type="Pfam" id="PF03734">
    <property type="entry name" value="YkuD"/>
    <property type="match status" value="1"/>
</dbReference>
<evidence type="ECO:0000256" key="2">
    <source>
        <dbReference type="ARBA" id="ARBA00005992"/>
    </source>
</evidence>
<dbReference type="GO" id="GO:0008360">
    <property type="term" value="P:regulation of cell shape"/>
    <property type="evidence" value="ECO:0007669"/>
    <property type="project" value="UniProtKB-UniRule"/>
</dbReference>
<dbReference type="InterPro" id="IPR036365">
    <property type="entry name" value="PGBD-like_sf"/>
</dbReference>
<keyword evidence="10" id="KW-1185">Reference proteome</keyword>
<feature type="active site" description="Nucleophile" evidence="7">
    <location>
        <position position="356"/>
    </location>
</feature>
<dbReference type="Proteomes" id="UP000468901">
    <property type="component" value="Unassembled WGS sequence"/>
</dbReference>
<name>A0A6N6VM86_9HYPH</name>
<dbReference type="GO" id="GO:0071555">
    <property type="term" value="P:cell wall organization"/>
    <property type="evidence" value="ECO:0007669"/>
    <property type="project" value="UniProtKB-UniRule"/>
</dbReference>
<keyword evidence="3" id="KW-0808">Transferase</keyword>
<evidence type="ECO:0000256" key="7">
    <source>
        <dbReference type="PROSITE-ProRule" id="PRU01373"/>
    </source>
</evidence>
<evidence type="ECO:0000256" key="3">
    <source>
        <dbReference type="ARBA" id="ARBA00022679"/>
    </source>
</evidence>
<sequence length="434" mass="47435">MSQSRTLRAKMTNRSRALKRFGKIGGFDILALLAIFACAGTPAAASGAGEPQWIDPWAPPSAAAEAAEAPLAKSNVPTLSDEGFWPVVRAIAAYKEIARRGGWGRIPDGERLEQGIRDARVALIRKRLIATGDMAAGSGDPLLFDRGLAEGVRRFQARHGLPLDGTAGHATIAAMNVPVAARIRQLEVNLKRLNEVAPKVGQRYVFVNIAGQEVEAVENGRIALRKRVIVGKEDRQTPEYSSRINSVTLNPYWNVPQSIAVKDLLPKIKADPRFLERMGIRVLKWSNGAEREVSSASVDWSSPAVTSRYRLRQDPSRLNSLGTVKVNFPNPYSVYLHDTPVKSLFSRGARNFSSGCVRVEGVRDLAAWLLAGTGSWNRARIDATIAGGEHMDAALAAPVPIYMLYLTAWVDSDGTVNFRNDVYRRDTKQSALSN</sequence>
<feature type="domain" description="L,D-TPase catalytic" evidence="8">
    <location>
        <begin position="203"/>
        <end position="384"/>
    </location>
</feature>
<comment type="pathway">
    <text evidence="1 7">Cell wall biogenesis; peptidoglycan biosynthesis.</text>
</comment>
<dbReference type="InterPro" id="IPR036366">
    <property type="entry name" value="PGBDSf"/>
</dbReference>
<dbReference type="Gene3D" id="1.10.101.10">
    <property type="entry name" value="PGBD-like superfamily/PGBD"/>
    <property type="match status" value="1"/>
</dbReference>
<comment type="similarity">
    <text evidence="2">Belongs to the YkuD family.</text>
</comment>
<dbReference type="GO" id="GO:0004180">
    <property type="term" value="F:carboxypeptidase activity"/>
    <property type="evidence" value="ECO:0007669"/>
    <property type="project" value="UniProtKB-ARBA"/>
</dbReference>
<dbReference type="InterPro" id="IPR005490">
    <property type="entry name" value="LD_TPept_cat_dom"/>
</dbReference>
<evidence type="ECO:0000256" key="5">
    <source>
        <dbReference type="ARBA" id="ARBA00022984"/>
    </source>
</evidence>
<dbReference type="SUPFAM" id="SSF141523">
    <property type="entry name" value="L,D-transpeptidase catalytic domain-like"/>
    <property type="match status" value="1"/>
</dbReference>
<keyword evidence="6 7" id="KW-0961">Cell wall biogenesis/degradation</keyword>
<dbReference type="InterPro" id="IPR038063">
    <property type="entry name" value="Transpep_catalytic_dom"/>
</dbReference>
<keyword evidence="4 7" id="KW-0133">Cell shape</keyword>
<proteinExistence type="inferred from homology"/>
<gene>
    <name evidence="9" type="ORF">F2P47_08985</name>
</gene>
<dbReference type="PROSITE" id="PS52029">
    <property type="entry name" value="LD_TPASE"/>
    <property type="match status" value="1"/>
</dbReference>
<reference evidence="9 10" key="1">
    <citation type="submission" date="2019-09" db="EMBL/GenBank/DDBJ databases">
        <title>Parvibaculum sedimenti sp. nov., isolated from sediment.</title>
        <authorList>
            <person name="Wang Y."/>
        </authorList>
    </citation>
    <scope>NUCLEOTIDE SEQUENCE [LARGE SCALE GENOMIC DNA]</scope>
    <source>
        <strain evidence="9 10">HXT-9</strain>
    </source>
</reference>
<evidence type="ECO:0000313" key="9">
    <source>
        <dbReference type="EMBL" id="KAB7740132.1"/>
    </source>
</evidence>
<dbReference type="PANTHER" id="PTHR41533">
    <property type="entry name" value="L,D-TRANSPEPTIDASE HI_1667-RELATED"/>
    <property type="match status" value="1"/>
</dbReference>
<evidence type="ECO:0000256" key="1">
    <source>
        <dbReference type="ARBA" id="ARBA00004752"/>
    </source>
</evidence>
<dbReference type="SUPFAM" id="SSF47090">
    <property type="entry name" value="PGBD-like"/>
    <property type="match status" value="1"/>
</dbReference>
<protein>
    <submittedName>
        <fullName evidence="9">L,D-transpeptidase family protein</fullName>
    </submittedName>
</protein>
<dbReference type="GO" id="GO:0009252">
    <property type="term" value="P:peptidoglycan biosynthetic process"/>
    <property type="evidence" value="ECO:0007669"/>
    <property type="project" value="UniProtKB-UniPathway"/>
</dbReference>
<dbReference type="AlphaFoldDB" id="A0A6N6VM86"/>
<dbReference type="UniPathway" id="UPA00219"/>
<dbReference type="InterPro" id="IPR002477">
    <property type="entry name" value="Peptidoglycan-bd-like"/>
</dbReference>
<dbReference type="Pfam" id="PF01471">
    <property type="entry name" value="PG_binding_1"/>
    <property type="match status" value="1"/>
</dbReference>
<dbReference type="CDD" id="cd16913">
    <property type="entry name" value="YkuD_like"/>
    <property type="match status" value="1"/>
</dbReference>
<feature type="active site" description="Proton donor/acceptor" evidence="7">
    <location>
        <position position="337"/>
    </location>
</feature>
<evidence type="ECO:0000256" key="6">
    <source>
        <dbReference type="ARBA" id="ARBA00023316"/>
    </source>
</evidence>
<accession>A0A6N6VM86</accession>
<dbReference type="InterPro" id="IPR052905">
    <property type="entry name" value="LD-transpeptidase_YkuD-like"/>
</dbReference>